<dbReference type="AlphaFoldDB" id="A0A4R3PWG0"/>
<proteinExistence type="predicted"/>
<comment type="caution">
    <text evidence="1">The sequence shown here is derived from an EMBL/GenBank/DDBJ whole genome shotgun (WGS) entry which is preliminary data.</text>
</comment>
<sequence length="49" mass="5099">MIPTNMAVATRAGALADSFCIALPSGMAVVIPNETHIRVRVAATLSEKC</sequence>
<organism evidence="1 2">
    <name type="scientific">Rhizobium sullae</name>
    <name type="common">Rhizobium hedysari</name>
    <dbReference type="NCBI Taxonomy" id="50338"/>
    <lineage>
        <taxon>Bacteria</taxon>
        <taxon>Pseudomonadati</taxon>
        <taxon>Pseudomonadota</taxon>
        <taxon>Alphaproteobacteria</taxon>
        <taxon>Hyphomicrobiales</taxon>
        <taxon>Rhizobiaceae</taxon>
        <taxon>Rhizobium/Agrobacterium group</taxon>
        <taxon>Rhizobium</taxon>
    </lineage>
</organism>
<dbReference type="EMBL" id="SMBH01000018">
    <property type="protein sequence ID" value="TCU11217.1"/>
    <property type="molecule type" value="Genomic_DNA"/>
</dbReference>
<evidence type="ECO:0000313" key="2">
    <source>
        <dbReference type="Proteomes" id="UP000294576"/>
    </source>
</evidence>
<reference evidence="1 2" key="1">
    <citation type="submission" date="2019-03" db="EMBL/GenBank/DDBJ databases">
        <title>Genomic Encyclopedia of Type Strains, Phase IV (KMG-V): Genome sequencing to study the core and pangenomes of soil and plant-associated prokaryotes.</title>
        <authorList>
            <person name="Whitman W."/>
        </authorList>
    </citation>
    <scope>NUCLEOTIDE SEQUENCE [LARGE SCALE GENOMIC DNA]</scope>
    <source>
        <strain evidence="1 2">Hc14</strain>
    </source>
</reference>
<gene>
    <name evidence="1" type="ORF">EV132_11887</name>
</gene>
<dbReference type="Proteomes" id="UP000294576">
    <property type="component" value="Unassembled WGS sequence"/>
</dbReference>
<protein>
    <submittedName>
        <fullName evidence="1">Uncharacterized protein</fullName>
    </submittedName>
</protein>
<name>A0A4R3PWG0_RHISU</name>
<accession>A0A4R3PWG0</accession>
<evidence type="ECO:0000313" key="1">
    <source>
        <dbReference type="EMBL" id="TCU11217.1"/>
    </source>
</evidence>